<dbReference type="Proteomes" id="UP000003779">
    <property type="component" value="Chromosome"/>
</dbReference>
<feature type="region of interest" description="Disordered" evidence="1">
    <location>
        <begin position="1"/>
        <end position="48"/>
    </location>
</feature>
<evidence type="ECO:0000313" key="2">
    <source>
        <dbReference type="EMBL" id="AFR10719.1"/>
    </source>
</evidence>
<dbReference type="AlphaFoldDB" id="J7LIG0"/>
<proteinExistence type="predicted"/>
<evidence type="ECO:0000256" key="1">
    <source>
        <dbReference type="SAM" id="MobiDB-lite"/>
    </source>
</evidence>
<sequence length="48" mass="5574">MSRPVTFTPGTSIAPTPKRDDRKGDLTCWSPERIFRGHPLQRRPEEPR</sequence>
<dbReference type="HOGENOM" id="CLU_3155432_0_0_11"/>
<dbReference type="STRING" id="1205910.B005_4268"/>
<reference evidence="2 3" key="1">
    <citation type="journal article" date="2012" name="J. Bacteriol.">
        <title>Whole-Genome Sequence of Nocardiopsis alba Strain ATCC BAA-2165, Associated with Honeybees.</title>
        <authorList>
            <person name="Qiao J."/>
            <person name="Chen L."/>
            <person name="Li Y."/>
            <person name="Wang J."/>
            <person name="Zhang W."/>
            <person name="Chen S."/>
        </authorList>
    </citation>
    <scope>NUCLEOTIDE SEQUENCE [LARGE SCALE GENOMIC DNA]</scope>
    <source>
        <strain evidence="3">ATCC BAA-2165 / BE74</strain>
    </source>
</reference>
<name>J7LIG0_NOCAA</name>
<accession>J7LIG0</accession>
<reference evidence="3" key="2">
    <citation type="submission" date="2012-08" db="EMBL/GenBank/DDBJ databases">
        <title>Whole-genome sequence of Nocardiopsis alba strain ATCC BAA-2165 associated with honeybees.</title>
        <authorList>
            <person name="Qiao J."/>
            <person name="Chen L."/>
            <person name="Li Y."/>
            <person name="Wang J."/>
            <person name="Zhang W."/>
            <person name="Chen S."/>
        </authorList>
    </citation>
    <scope>NUCLEOTIDE SEQUENCE [LARGE SCALE GENOMIC DNA]</scope>
    <source>
        <strain evidence="3">ATCC BAA-2165 / BE74</strain>
    </source>
</reference>
<dbReference type="EMBL" id="CP003788">
    <property type="protein sequence ID" value="AFR10719.1"/>
    <property type="molecule type" value="Genomic_DNA"/>
</dbReference>
<protein>
    <submittedName>
        <fullName evidence="2">Uncharacterized protein</fullName>
    </submittedName>
</protein>
<evidence type="ECO:0000313" key="3">
    <source>
        <dbReference type="Proteomes" id="UP000003779"/>
    </source>
</evidence>
<dbReference type="KEGG" id="nal:B005_4268"/>
<gene>
    <name evidence="2" type="ordered locus">B005_4268</name>
</gene>
<organism evidence="2 3">
    <name type="scientific">Nocardiopsis alba (strain ATCC BAA-2165 / BE74)</name>
    <dbReference type="NCBI Taxonomy" id="1205910"/>
    <lineage>
        <taxon>Bacteria</taxon>
        <taxon>Bacillati</taxon>
        <taxon>Actinomycetota</taxon>
        <taxon>Actinomycetes</taxon>
        <taxon>Streptosporangiales</taxon>
        <taxon>Nocardiopsidaceae</taxon>
        <taxon>Nocardiopsis</taxon>
    </lineage>
</organism>